<dbReference type="Pfam" id="PF01281">
    <property type="entry name" value="Ribosomal_L9_N"/>
    <property type="match status" value="1"/>
</dbReference>
<accession>A0A1T4SD30</accession>
<dbReference type="Pfam" id="PF03948">
    <property type="entry name" value="Ribosomal_L9_C"/>
    <property type="match status" value="1"/>
</dbReference>
<comment type="similarity">
    <text evidence="1 7">Belongs to the bacterial ribosomal protein bL9 family.</text>
</comment>
<dbReference type="GO" id="GO:1990904">
    <property type="term" value="C:ribonucleoprotein complex"/>
    <property type="evidence" value="ECO:0007669"/>
    <property type="project" value="UniProtKB-KW"/>
</dbReference>
<dbReference type="InterPro" id="IPR020069">
    <property type="entry name" value="Ribosomal_bL9_C"/>
</dbReference>
<dbReference type="GO" id="GO:0006412">
    <property type="term" value="P:translation"/>
    <property type="evidence" value="ECO:0007669"/>
    <property type="project" value="UniProtKB-UniRule"/>
</dbReference>
<feature type="domain" description="Ribosomal protein L9" evidence="9">
    <location>
        <begin position="13"/>
        <end position="40"/>
    </location>
</feature>
<evidence type="ECO:0000256" key="8">
    <source>
        <dbReference type="SAM" id="Coils"/>
    </source>
</evidence>
<evidence type="ECO:0000313" key="11">
    <source>
        <dbReference type="Proteomes" id="UP000189933"/>
    </source>
</evidence>
<dbReference type="PANTHER" id="PTHR21368">
    <property type="entry name" value="50S RIBOSOMAL PROTEIN L9"/>
    <property type="match status" value="1"/>
</dbReference>
<dbReference type="NCBIfam" id="TIGR00158">
    <property type="entry name" value="L9"/>
    <property type="match status" value="1"/>
</dbReference>
<keyword evidence="4 7" id="KW-0689">Ribosomal protein</keyword>
<evidence type="ECO:0000256" key="4">
    <source>
        <dbReference type="ARBA" id="ARBA00022980"/>
    </source>
</evidence>
<keyword evidence="11" id="KW-1185">Reference proteome</keyword>
<evidence type="ECO:0000313" key="10">
    <source>
        <dbReference type="EMBL" id="SKA25761.1"/>
    </source>
</evidence>
<dbReference type="Gene3D" id="3.40.5.10">
    <property type="entry name" value="Ribosomal protein L9, N-terminal domain"/>
    <property type="match status" value="1"/>
</dbReference>
<sequence length="150" mass="16550">MKVILQQDVKKLGNKGQIVEVSEGYARNFLFPRGLAVEATAGALKSLDEKKAAEQRKQQRLEEEARALGAKLAETTVVIKTRAGEGGRLFGSITNKDIAEVLEKNYGLKVDKKKLELTENIKTLGSYQVVARIHPKVTVKFMVQVIAEGK</sequence>
<dbReference type="EMBL" id="FUXM01000050">
    <property type="protein sequence ID" value="SKA25761.1"/>
    <property type="molecule type" value="Genomic_DNA"/>
</dbReference>
<keyword evidence="2 7" id="KW-0699">rRNA-binding</keyword>
<dbReference type="InterPro" id="IPR036791">
    <property type="entry name" value="Ribosomal_bL9_C_sf"/>
</dbReference>
<evidence type="ECO:0000256" key="6">
    <source>
        <dbReference type="ARBA" id="ARBA00035292"/>
    </source>
</evidence>
<dbReference type="GO" id="GO:0005840">
    <property type="term" value="C:ribosome"/>
    <property type="evidence" value="ECO:0007669"/>
    <property type="project" value="UniProtKB-KW"/>
</dbReference>
<dbReference type="HAMAP" id="MF_00503">
    <property type="entry name" value="Ribosomal_bL9"/>
    <property type="match status" value="1"/>
</dbReference>
<dbReference type="GO" id="GO:0019843">
    <property type="term" value="F:rRNA binding"/>
    <property type="evidence" value="ECO:0007669"/>
    <property type="project" value="UniProtKB-UniRule"/>
</dbReference>
<dbReference type="GO" id="GO:0003735">
    <property type="term" value="F:structural constituent of ribosome"/>
    <property type="evidence" value="ECO:0007669"/>
    <property type="project" value="InterPro"/>
</dbReference>
<keyword evidence="3 7" id="KW-0694">RNA-binding</keyword>
<dbReference type="OrthoDB" id="9788336at2"/>
<keyword evidence="8" id="KW-0175">Coiled coil</keyword>
<keyword evidence="5 7" id="KW-0687">Ribonucleoprotein</keyword>
<dbReference type="Proteomes" id="UP000189933">
    <property type="component" value="Unassembled WGS sequence"/>
</dbReference>
<evidence type="ECO:0000256" key="3">
    <source>
        <dbReference type="ARBA" id="ARBA00022884"/>
    </source>
</evidence>
<evidence type="ECO:0000256" key="2">
    <source>
        <dbReference type="ARBA" id="ARBA00022730"/>
    </source>
</evidence>
<comment type="function">
    <text evidence="7">Binds to the 23S rRNA.</text>
</comment>
<feature type="coiled-coil region" evidence="8">
    <location>
        <begin position="44"/>
        <end position="71"/>
    </location>
</feature>
<dbReference type="SUPFAM" id="SSF55658">
    <property type="entry name" value="L9 N-domain-like"/>
    <property type="match status" value="1"/>
</dbReference>
<proteinExistence type="inferred from homology"/>
<protein>
    <recommendedName>
        <fullName evidence="6 7">Large ribosomal subunit protein bL9</fullName>
    </recommendedName>
</protein>
<evidence type="ECO:0000256" key="5">
    <source>
        <dbReference type="ARBA" id="ARBA00023274"/>
    </source>
</evidence>
<dbReference type="InterPro" id="IPR020070">
    <property type="entry name" value="Ribosomal_bL9_N"/>
</dbReference>
<dbReference type="FunFam" id="3.40.5.10:FF:000002">
    <property type="entry name" value="50S ribosomal protein L9"/>
    <property type="match status" value="1"/>
</dbReference>
<evidence type="ECO:0000256" key="7">
    <source>
        <dbReference type="HAMAP-Rule" id="MF_00503"/>
    </source>
</evidence>
<gene>
    <name evidence="7" type="primary">rplI</name>
    <name evidence="10" type="ORF">SAMN02745885_02591</name>
</gene>
<name>A0A1T4SD30_9FIRM</name>
<dbReference type="Gene3D" id="3.10.430.100">
    <property type="entry name" value="Ribosomal protein L9, C-terminal domain"/>
    <property type="match status" value="1"/>
</dbReference>
<evidence type="ECO:0000259" key="9">
    <source>
        <dbReference type="PROSITE" id="PS00651"/>
    </source>
</evidence>
<dbReference type="PROSITE" id="PS00651">
    <property type="entry name" value="RIBOSOMAL_L9"/>
    <property type="match status" value="1"/>
</dbReference>
<dbReference type="SUPFAM" id="SSF55653">
    <property type="entry name" value="Ribosomal protein L9 C-domain"/>
    <property type="match status" value="1"/>
</dbReference>
<dbReference type="InterPro" id="IPR020594">
    <property type="entry name" value="Ribosomal_bL9_bac/chp"/>
</dbReference>
<dbReference type="RefSeq" id="WP_078666556.1">
    <property type="nucleotide sequence ID" value="NZ_FUXM01000050.1"/>
</dbReference>
<dbReference type="AlphaFoldDB" id="A0A1T4SD30"/>
<dbReference type="InterPro" id="IPR009027">
    <property type="entry name" value="Ribosomal_bL9/RNase_H1_N"/>
</dbReference>
<dbReference type="InterPro" id="IPR000244">
    <property type="entry name" value="Ribosomal_bL9"/>
</dbReference>
<reference evidence="11" key="1">
    <citation type="submission" date="2017-02" db="EMBL/GenBank/DDBJ databases">
        <authorList>
            <person name="Varghese N."/>
            <person name="Submissions S."/>
        </authorList>
    </citation>
    <scope>NUCLEOTIDE SEQUENCE [LARGE SCALE GENOMIC DNA]</scope>
    <source>
        <strain evidence="11">DSM 16521</strain>
    </source>
</reference>
<evidence type="ECO:0000256" key="1">
    <source>
        <dbReference type="ARBA" id="ARBA00010605"/>
    </source>
</evidence>
<organism evidence="10 11">
    <name type="scientific">Carboxydocella sporoproducens DSM 16521</name>
    <dbReference type="NCBI Taxonomy" id="1121270"/>
    <lineage>
        <taxon>Bacteria</taxon>
        <taxon>Bacillati</taxon>
        <taxon>Bacillota</taxon>
        <taxon>Clostridia</taxon>
        <taxon>Eubacteriales</taxon>
        <taxon>Clostridiales Family XVI. Incertae Sedis</taxon>
        <taxon>Carboxydocella</taxon>
    </lineage>
</organism>
<dbReference type="InterPro" id="IPR036935">
    <property type="entry name" value="Ribosomal_bL9_N_sf"/>
</dbReference>